<dbReference type="SFLD" id="SFLDS00019">
    <property type="entry name" value="Glutathione_Transferase_(cytos"/>
    <property type="match status" value="1"/>
</dbReference>
<dbReference type="FunFam" id="3.40.30.10:FF:000035">
    <property type="entry name" value="hematopoietic prostaglandin D synthase"/>
    <property type="match status" value="1"/>
</dbReference>
<gene>
    <name evidence="7" type="primary">LOC115212043</name>
</gene>
<dbReference type="InterPro" id="IPR003083">
    <property type="entry name" value="S-crystallin"/>
</dbReference>
<reference evidence="7" key="1">
    <citation type="submission" date="2025-08" db="UniProtKB">
        <authorList>
            <consortium name="RefSeq"/>
        </authorList>
    </citation>
    <scope>IDENTIFICATION</scope>
</reference>
<dbReference type="PROSITE" id="PS50404">
    <property type="entry name" value="GST_NTER"/>
    <property type="match status" value="1"/>
</dbReference>
<dbReference type="InterPro" id="IPR036282">
    <property type="entry name" value="Glutathione-S-Trfase_C_sf"/>
</dbReference>
<dbReference type="KEGG" id="osn:115212043"/>
<protein>
    <submittedName>
        <fullName evidence="7">S-crystallin 4-like</fullName>
    </submittedName>
</protein>
<comment type="similarity">
    <text evidence="1">Belongs to the GST superfamily.</text>
</comment>
<evidence type="ECO:0000256" key="1">
    <source>
        <dbReference type="ARBA" id="ARBA00007409"/>
    </source>
</evidence>
<dbReference type="PROSITE" id="PS50405">
    <property type="entry name" value="GST_CTER"/>
    <property type="match status" value="1"/>
</dbReference>
<evidence type="ECO:0000259" key="5">
    <source>
        <dbReference type="PROSITE" id="PS50405"/>
    </source>
</evidence>
<dbReference type="InterPro" id="IPR004045">
    <property type="entry name" value="Glutathione_S-Trfase_N"/>
</dbReference>
<proteinExistence type="inferred from homology"/>
<dbReference type="Gene3D" id="3.40.30.10">
    <property type="entry name" value="Glutaredoxin"/>
    <property type="match status" value="1"/>
</dbReference>
<evidence type="ECO:0000259" key="4">
    <source>
        <dbReference type="PROSITE" id="PS50404"/>
    </source>
</evidence>
<feature type="domain" description="GST N-terminal" evidence="4">
    <location>
        <begin position="2"/>
        <end position="80"/>
    </location>
</feature>
<evidence type="ECO:0000313" key="7">
    <source>
        <dbReference type="RefSeq" id="XP_036358740.1"/>
    </source>
</evidence>
<dbReference type="Pfam" id="PF14497">
    <property type="entry name" value="GST_C_3"/>
    <property type="match status" value="1"/>
</dbReference>
<dbReference type="InterPro" id="IPR036249">
    <property type="entry name" value="Thioredoxin-like_sf"/>
</dbReference>
<dbReference type="GO" id="GO:0006749">
    <property type="term" value="P:glutathione metabolic process"/>
    <property type="evidence" value="ECO:0007669"/>
    <property type="project" value="TreeGrafter"/>
</dbReference>
<dbReference type="Gene3D" id="1.20.1050.10">
    <property type="match status" value="1"/>
</dbReference>
<organism evidence="6 7">
    <name type="scientific">Octopus sinensis</name>
    <name type="common">East Asian common octopus</name>
    <dbReference type="NCBI Taxonomy" id="2607531"/>
    <lineage>
        <taxon>Eukaryota</taxon>
        <taxon>Metazoa</taxon>
        <taxon>Spiralia</taxon>
        <taxon>Lophotrochozoa</taxon>
        <taxon>Mollusca</taxon>
        <taxon>Cephalopoda</taxon>
        <taxon>Coleoidea</taxon>
        <taxon>Octopodiformes</taxon>
        <taxon>Octopoda</taxon>
        <taxon>Incirrata</taxon>
        <taxon>Octopodidae</taxon>
        <taxon>Octopus</taxon>
    </lineage>
</organism>
<dbReference type="RefSeq" id="XP_036358740.1">
    <property type="nucleotide sequence ID" value="XM_036502847.1"/>
</dbReference>
<dbReference type="CDD" id="cd03192">
    <property type="entry name" value="GST_C_Sigma_like"/>
    <property type="match status" value="1"/>
</dbReference>
<dbReference type="Proteomes" id="UP000515154">
    <property type="component" value="Linkage group LG5"/>
</dbReference>
<sequence length="223" mass="26370">MPNYVLYYFNGRGRAEICRLLFEAAGVKYEDKRIEFSEWKEFRDKMPNSMLPVLEIDRKIRIPQSMAISRYLAREFGLHGKTNIEMARIEFICDCFYDIFNDYMKMYHEKDGRLLASMGTDCRIRSSDLTGITSEMRQAYMETCRRILPFLEKTLKMCNNGGQYFMGSQITMADLMCYSALENPLLENPTLLQEYPKLQALRTRVAEHAQLSIYFNRRHKTDF</sequence>
<keyword evidence="6" id="KW-1185">Reference proteome</keyword>
<dbReference type="CDD" id="cd03039">
    <property type="entry name" value="GST_N_Sigma_like"/>
    <property type="match status" value="1"/>
</dbReference>
<evidence type="ECO:0000256" key="3">
    <source>
        <dbReference type="ARBA" id="ARBA00049616"/>
    </source>
</evidence>
<dbReference type="SFLD" id="SFLDG00363">
    <property type="entry name" value="AMPS_(cytGST):_Alpha-__Mu-__Pi"/>
    <property type="match status" value="1"/>
</dbReference>
<dbReference type="AlphaFoldDB" id="A0A7E6EUU9"/>
<feature type="domain" description="GST C-terminal" evidence="5">
    <location>
        <begin position="82"/>
        <end position="223"/>
    </location>
</feature>
<dbReference type="GO" id="GO:0005212">
    <property type="term" value="F:structural constituent of eye lens"/>
    <property type="evidence" value="ECO:0007669"/>
    <property type="project" value="UniProtKB-KW"/>
</dbReference>
<dbReference type="InterPro" id="IPR010987">
    <property type="entry name" value="Glutathione-S-Trfase_C-like"/>
</dbReference>
<dbReference type="InterPro" id="IPR004046">
    <property type="entry name" value="GST_C"/>
</dbReference>
<evidence type="ECO:0000313" key="6">
    <source>
        <dbReference type="Proteomes" id="UP000515154"/>
    </source>
</evidence>
<dbReference type="InterPro" id="IPR050213">
    <property type="entry name" value="GST_superfamily"/>
</dbReference>
<dbReference type="SUPFAM" id="SSF52833">
    <property type="entry name" value="Thioredoxin-like"/>
    <property type="match status" value="1"/>
</dbReference>
<dbReference type="GO" id="GO:0004364">
    <property type="term" value="F:glutathione transferase activity"/>
    <property type="evidence" value="ECO:0007669"/>
    <property type="project" value="TreeGrafter"/>
</dbReference>
<comment type="function">
    <text evidence="3">S-crystallins are structural components of squids and octopi eye lens. Contains relatively little if any GST activity.</text>
</comment>
<dbReference type="PRINTS" id="PR01269">
    <property type="entry name" value="SCRYSTALLIN"/>
</dbReference>
<dbReference type="SUPFAM" id="SSF47616">
    <property type="entry name" value="GST C-terminal domain-like"/>
    <property type="match status" value="1"/>
</dbReference>
<dbReference type="SFLD" id="SFLDG01205">
    <property type="entry name" value="AMPS.1"/>
    <property type="match status" value="1"/>
</dbReference>
<keyword evidence="2" id="KW-0273">Eye lens protein</keyword>
<dbReference type="Pfam" id="PF02798">
    <property type="entry name" value="GST_N"/>
    <property type="match status" value="1"/>
</dbReference>
<dbReference type="PANTHER" id="PTHR11571:SF150">
    <property type="entry name" value="GLUTATHIONE S-TRANSFERASE"/>
    <property type="match status" value="1"/>
</dbReference>
<dbReference type="InterPro" id="IPR040079">
    <property type="entry name" value="Glutathione_S-Trfase"/>
</dbReference>
<accession>A0A7E6EUU9</accession>
<evidence type="ECO:0000256" key="2">
    <source>
        <dbReference type="ARBA" id="ARBA00022613"/>
    </source>
</evidence>
<name>A0A7E6EUU9_9MOLL</name>
<dbReference type="PANTHER" id="PTHR11571">
    <property type="entry name" value="GLUTATHIONE S-TRANSFERASE"/>
    <property type="match status" value="1"/>
</dbReference>